<comment type="similarity">
    <text evidence="2 11">Belongs to the class-II aminoacyl-tRNA synthetase family.</text>
</comment>
<evidence type="ECO:0000256" key="7">
    <source>
        <dbReference type="ARBA" id="ARBA00022840"/>
    </source>
</evidence>
<dbReference type="InterPro" id="IPR015944">
    <property type="entry name" value="Gly-tRNA-synth_bsu"/>
</dbReference>
<keyword evidence="6 11" id="KW-0547">Nucleotide-binding</keyword>
<name>A0ABW1XPL2_9ALTE</name>
<evidence type="ECO:0000313" key="13">
    <source>
        <dbReference type="EMBL" id="MFC6441686.1"/>
    </source>
</evidence>
<comment type="catalytic activity">
    <reaction evidence="10 11">
        <text>tRNA(Gly) + glycine + ATP = glycyl-tRNA(Gly) + AMP + diphosphate</text>
        <dbReference type="Rhea" id="RHEA:16013"/>
        <dbReference type="Rhea" id="RHEA-COMP:9664"/>
        <dbReference type="Rhea" id="RHEA-COMP:9683"/>
        <dbReference type="ChEBI" id="CHEBI:30616"/>
        <dbReference type="ChEBI" id="CHEBI:33019"/>
        <dbReference type="ChEBI" id="CHEBI:57305"/>
        <dbReference type="ChEBI" id="CHEBI:78442"/>
        <dbReference type="ChEBI" id="CHEBI:78522"/>
        <dbReference type="ChEBI" id="CHEBI:456215"/>
        <dbReference type="EC" id="6.1.1.14"/>
    </reaction>
</comment>
<dbReference type="Pfam" id="PF02092">
    <property type="entry name" value="tRNA_synt_2f"/>
    <property type="match status" value="1"/>
</dbReference>
<dbReference type="EC" id="6.1.1.14" evidence="11"/>
<keyword evidence="8 11" id="KW-0648">Protein biosynthesis</keyword>
<sequence length="689" mass="75593">MQSENLLIEIGTEELPPKSLAALATALADNLQAELDAAGLSYSQVNWLASPRRLAVKVSQLAWQQADKTIEKRGPAVSAAFDAEGNPTKAALGWAKGNGIEISQAERLSTDKGEWLVYQALQQGQPLDQLIEGMLSIAVAKLPVPKPMRWGNNKTQFIRPVHTLTVMYGERVLPASVLGRTSANVLNGHRFHSQGQVTLNHADQYEAVLEQQYVVVDFAERKDIIRAQIDAKAKEIGAVAEIQEDLLNEVTALVEWPVAMLAEFEESFLAVPQEALIYTMKGDQKYFPLFDNQGRLINKFIFISNIESKDPIQVISGNEKVIRPRLADAQFFFNTDKKQSLESRIATLGTVVFQQKLGTLKDKSERIAELAGFIAEQLGADVQQAKRAGLLSKTDLMTNMVMEFPDVQGVMGMHYAYHDGEPENVANALNEQYMPRFAGDALPQNPISCAVALADKLDTLVGIMGIGMLPKGDKDPFALRRAAIGTLRVIAESKLPLDLQVLIAKAASLLTDKLSNQTVEQDVLEFLLGRLRALYQEQGITVDVIQAVLARKPTQPTDFAARIFAVSHFKSLAGAEALAAANKRVSNILSKNASDVSEGWQLSLLQEDAEIALGEALQAVKGRTAPAVASNDYQQVLTELATLREEVDAFFDQVMVMADDAELRKNRLGLLNDLQQQFLQVADIALLNQ</sequence>
<evidence type="ECO:0000256" key="1">
    <source>
        <dbReference type="ARBA" id="ARBA00004496"/>
    </source>
</evidence>
<proteinExistence type="inferred from homology"/>
<reference evidence="14" key="1">
    <citation type="journal article" date="2019" name="Int. J. Syst. Evol. Microbiol.">
        <title>The Global Catalogue of Microorganisms (GCM) 10K type strain sequencing project: providing services to taxonomists for standard genome sequencing and annotation.</title>
        <authorList>
            <consortium name="The Broad Institute Genomics Platform"/>
            <consortium name="The Broad Institute Genome Sequencing Center for Infectious Disease"/>
            <person name="Wu L."/>
            <person name="Ma J."/>
        </authorList>
    </citation>
    <scope>NUCLEOTIDE SEQUENCE [LARGE SCALE GENOMIC DNA]</scope>
    <source>
        <strain evidence="14">CGMCC 1.16031</strain>
    </source>
</reference>
<keyword evidence="4 11" id="KW-0963">Cytoplasm</keyword>
<accession>A0ABW1XPL2</accession>
<evidence type="ECO:0000256" key="6">
    <source>
        <dbReference type="ARBA" id="ARBA00022741"/>
    </source>
</evidence>
<keyword evidence="7 11" id="KW-0067">ATP-binding</keyword>
<dbReference type="PRINTS" id="PR01045">
    <property type="entry name" value="TRNASYNTHGB"/>
</dbReference>
<evidence type="ECO:0000313" key="14">
    <source>
        <dbReference type="Proteomes" id="UP001596364"/>
    </source>
</evidence>
<dbReference type="Pfam" id="PF05746">
    <property type="entry name" value="DALR_1"/>
    <property type="match status" value="1"/>
</dbReference>
<comment type="caution">
    <text evidence="13">The sequence shown here is derived from an EMBL/GenBank/DDBJ whole genome shotgun (WGS) entry which is preliminary data.</text>
</comment>
<evidence type="ECO:0000256" key="2">
    <source>
        <dbReference type="ARBA" id="ARBA00008226"/>
    </source>
</evidence>
<comment type="subunit">
    <text evidence="3 11">Tetramer of two alpha and two beta subunits.</text>
</comment>
<dbReference type="SMART" id="SM00836">
    <property type="entry name" value="DALR_1"/>
    <property type="match status" value="1"/>
</dbReference>
<dbReference type="NCBIfam" id="TIGR00211">
    <property type="entry name" value="glyS"/>
    <property type="match status" value="1"/>
</dbReference>
<protein>
    <recommendedName>
        <fullName evidence="11">Glycine--tRNA ligase beta subunit</fullName>
        <ecNumber evidence="11">6.1.1.14</ecNumber>
    </recommendedName>
    <alternativeName>
        <fullName evidence="11">Glycyl-tRNA synthetase beta subunit</fullName>
        <shortName evidence="11">GlyRS</shortName>
    </alternativeName>
</protein>
<dbReference type="PROSITE" id="PS50861">
    <property type="entry name" value="AA_TRNA_LIGASE_II_GLYAB"/>
    <property type="match status" value="1"/>
</dbReference>
<keyword evidence="9 11" id="KW-0030">Aminoacyl-tRNA synthetase</keyword>
<comment type="subcellular location">
    <subcellularLocation>
        <location evidence="1 11">Cytoplasm</location>
    </subcellularLocation>
</comment>
<dbReference type="Proteomes" id="UP001596364">
    <property type="component" value="Unassembled WGS sequence"/>
</dbReference>
<dbReference type="PANTHER" id="PTHR30075:SF2">
    <property type="entry name" value="GLYCINE--TRNA LIGASE, CHLOROPLASTIC_MITOCHONDRIAL 2"/>
    <property type="match status" value="1"/>
</dbReference>
<dbReference type="Gene3D" id="1.10.730.10">
    <property type="entry name" value="Isoleucyl-tRNA Synthetase, Domain 1"/>
    <property type="match status" value="1"/>
</dbReference>
<organism evidence="13 14">
    <name type="scientific">Pseudobowmanella zhangzhouensis</name>
    <dbReference type="NCBI Taxonomy" id="1537679"/>
    <lineage>
        <taxon>Bacteria</taxon>
        <taxon>Pseudomonadati</taxon>
        <taxon>Pseudomonadota</taxon>
        <taxon>Gammaproteobacteria</taxon>
        <taxon>Alteromonadales</taxon>
        <taxon>Alteromonadaceae</taxon>
    </lineage>
</organism>
<dbReference type="InterPro" id="IPR008909">
    <property type="entry name" value="DALR_anticod-bd"/>
</dbReference>
<evidence type="ECO:0000256" key="9">
    <source>
        <dbReference type="ARBA" id="ARBA00023146"/>
    </source>
</evidence>
<gene>
    <name evidence="11 13" type="primary">glyS</name>
    <name evidence="13" type="ORF">ACFP85_16145</name>
</gene>
<evidence type="ECO:0000256" key="8">
    <source>
        <dbReference type="ARBA" id="ARBA00022917"/>
    </source>
</evidence>
<keyword evidence="14" id="KW-1185">Reference proteome</keyword>
<dbReference type="SUPFAM" id="SSF109604">
    <property type="entry name" value="HD-domain/PDEase-like"/>
    <property type="match status" value="1"/>
</dbReference>
<dbReference type="PANTHER" id="PTHR30075">
    <property type="entry name" value="GLYCYL-TRNA SYNTHETASE"/>
    <property type="match status" value="1"/>
</dbReference>
<dbReference type="InterPro" id="IPR006194">
    <property type="entry name" value="Gly-tRNA-synth_heterodimer"/>
</dbReference>
<dbReference type="HAMAP" id="MF_00255">
    <property type="entry name" value="Gly_tRNA_synth_beta"/>
    <property type="match status" value="1"/>
</dbReference>
<evidence type="ECO:0000256" key="4">
    <source>
        <dbReference type="ARBA" id="ARBA00022490"/>
    </source>
</evidence>
<evidence type="ECO:0000256" key="3">
    <source>
        <dbReference type="ARBA" id="ARBA00011209"/>
    </source>
</evidence>
<dbReference type="GO" id="GO:0004820">
    <property type="term" value="F:glycine-tRNA ligase activity"/>
    <property type="evidence" value="ECO:0007669"/>
    <property type="project" value="UniProtKB-EC"/>
</dbReference>
<evidence type="ECO:0000259" key="12">
    <source>
        <dbReference type="SMART" id="SM00836"/>
    </source>
</evidence>
<evidence type="ECO:0000256" key="5">
    <source>
        <dbReference type="ARBA" id="ARBA00022598"/>
    </source>
</evidence>
<evidence type="ECO:0000256" key="10">
    <source>
        <dbReference type="ARBA" id="ARBA00047937"/>
    </source>
</evidence>
<keyword evidence="5 11" id="KW-0436">Ligase</keyword>
<evidence type="ECO:0000256" key="11">
    <source>
        <dbReference type="HAMAP-Rule" id="MF_00255"/>
    </source>
</evidence>
<dbReference type="EMBL" id="JBHSUS010000001">
    <property type="protein sequence ID" value="MFC6441686.1"/>
    <property type="molecule type" value="Genomic_DNA"/>
</dbReference>
<feature type="domain" description="DALR anticodon binding" evidence="12">
    <location>
        <begin position="584"/>
        <end position="684"/>
    </location>
</feature>
<dbReference type="RefSeq" id="WP_131257559.1">
    <property type="nucleotide sequence ID" value="NZ_JBHSUS010000001.1"/>
</dbReference>